<dbReference type="SUPFAM" id="SSF46689">
    <property type="entry name" value="Homeodomain-like"/>
    <property type="match status" value="1"/>
</dbReference>
<organism evidence="7 8">
    <name type="scientific">Staphylococcus arlettae</name>
    <dbReference type="NCBI Taxonomy" id="29378"/>
    <lineage>
        <taxon>Bacteria</taxon>
        <taxon>Bacillati</taxon>
        <taxon>Bacillota</taxon>
        <taxon>Bacilli</taxon>
        <taxon>Bacillales</taxon>
        <taxon>Staphylococcaceae</taxon>
        <taxon>Staphylococcus</taxon>
    </lineage>
</organism>
<dbReference type="Pfam" id="PF01418">
    <property type="entry name" value="HTH_6"/>
    <property type="match status" value="1"/>
</dbReference>
<reference evidence="7 8" key="1">
    <citation type="submission" date="2018-06" db="EMBL/GenBank/DDBJ databases">
        <authorList>
            <consortium name="Pathogen Informatics"/>
            <person name="Doyle S."/>
        </authorList>
    </citation>
    <scope>NUCLEOTIDE SEQUENCE [LARGE SCALE GENOMIC DNA]</scope>
    <source>
        <strain evidence="7 8">NCTC12413</strain>
    </source>
</reference>
<dbReference type="PANTHER" id="PTHR30514:SF21">
    <property type="entry name" value="RPIR-FAMILY TRANSCRIPTIONAL REGULATOR"/>
    <property type="match status" value="1"/>
</dbReference>
<dbReference type="EMBL" id="BKAV01000027">
    <property type="protein sequence ID" value="GEQ01138.1"/>
    <property type="molecule type" value="Genomic_DNA"/>
</dbReference>
<dbReference type="InterPro" id="IPR001347">
    <property type="entry name" value="SIS_dom"/>
</dbReference>
<reference evidence="6 9" key="2">
    <citation type="submission" date="2019-07" db="EMBL/GenBank/DDBJ databases">
        <title>Whole genome shotgun sequence of Staphylococcus arlettae NBRC 109765.</title>
        <authorList>
            <person name="Hosoyama A."/>
            <person name="Uohara A."/>
            <person name="Ohji S."/>
            <person name="Ichikawa N."/>
        </authorList>
    </citation>
    <scope>NUCLEOTIDE SEQUENCE [LARGE SCALE GENOMIC DNA]</scope>
    <source>
        <strain evidence="6 9">NBRC 109765</strain>
    </source>
</reference>
<evidence type="ECO:0000256" key="1">
    <source>
        <dbReference type="ARBA" id="ARBA00023015"/>
    </source>
</evidence>
<evidence type="ECO:0000256" key="3">
    <source>
        <dbReference type="ARBA" id="ARBA00023163"/>
    </source>
</evidence>
<dbReference type="GO" id="GO:0003700">
    <property type="term" value="F:DNA-binding transcription factor activity"/>
    <property type="evidence" value="ECO:0007669"/>
    <property type="project" value="InterPro"/>
</dbReference>
<feature type="domain" description="SIS" evidence="5">
    <location>
        <begin position="111"/>
        <end position="251"/>
    </location>
</feature>
<dbReference type="EMBL" id="UGZE01000001">
    <property type="protein sequence ID" value="SUJ10503.1"/>
    <property type="molecule type" value="Genomic_DNA"/>
</dbReference>
<dbReference type="InterPro" id="IPR009057">
    <property type="entry name" value="Homeodomain-like_sf"/>
</dbReference>
<keyword evidence="1" id="KW-0805">Transcription regulation</keyword>
<dbReference type="PROSITE" id="PS51071">
    <property type="entry name" value="HTH_RPIR"/>
    <property type="match status" value="1"/>
</dbReference>
<dbReference type="AlphaFoldDB" id="A0A380C2K8"/>
<evidence type="ECO:0000313" key="8">
    <source>
        <dbReference type="Proteomes" id="UP000254956"/>
    </source>
</evidence>
<dbReference type="GO" id="GO:1901135">
    <property type="term" value="P:carbohydrate derivative metabolic process"/>
    <property type="evidence" value="ECO:0007669"/>
    <property type="project" value="InterPro"/>
</dbReference>
<dbReference type="Proteomes" id="UP000321598">
    <property type="component" value="Unassembled WGS sequence"/>
</dbReference>
<dbReference type="InterPro" id="IPR036388">
    <property type="entry name" value="WH-like_DNA-bd_sf"/>
</dbReference>
<accession>A0A380C2K8</accession>
<dbReference type="Pfam" id="PF01380">
    <property type="entry name" value="SIS"/>
    <property type="match status" value="1"/>
</dbReference>
<dbReference type="InterPro" id="IPR035472">
    <property type="entry name" value="RpiR-like_SIS"/>
</dbReference>
<evidence type="ECO:0000259" key="4">
    <source>
        <dbReference type="PROSITE" id="PS51071"/>
    </source>
</evidence>
<dbReference type="GO" id="GO:0097367">
    <property type="term" value="F:carbohydrate derivative binding"/>
    <property type="evidence" value="ECO:0007669"/>
    <property type="project" value="InterPro"/>
</dbReference>
<name>A0A380C2K8_9STAP</name>
<dbReference type="Proteomes" id="UP000254956">
    <property type="component" value="Unassembled WGS sequence"/>
</dbReference>
<dbReference type="PANTHER" id="PTHR30514">
    <property type="entry name" value="GLUCOKINASE"/>
    <property type="match status" value="1"/>
</dbReference>
<dbReference type="STRING" id="1212545.SARL_04006"/>
<feature type="domain" description="HTH rpiR-type" evidence="4">
    <location>
        <begin position="1"/>
        <end position="77"/>
    </location>
</feature>
<keyword evidence="2" id="KW-0238">DNA-binding</keyword>
<evidence type="ECO:0000256" key="2">
    <source>
        <dbReference type="ARBA" id="ARBA00023125"/>
    </source>
</evidence>
<evidence type="ECO:0000313" key="6">
    <source>
        <dbReference type="EMBL" id="GEQ01138.1"/>
    </source>
</evidence>
<evidence type="ECO:0000313" key="9">
    <source>
        <dbReference type="Proteomes" id="UP000321598"/>
    </source>
</evidence>
<protein>
    <submittedName>
        <fullName evidence="6 7">Transcriptional regulator</fullName>
    </submittedName>
</protein>
<dbReference type="InterPro" id="IPR047640">
    <property type="entry name" value="RpiR-like"/>
</dbReference>
<evidence type="ECO:0000313" key="7">
    <source>
        <dbReference type="EMBL" id="SUJ10503.1"/>
    </source>
</evidence>
<dbReference type="InterPro" id="IPR000281">
    <property type="entry name" value="HTH_RpiR"/>
</dbReference>
<dbReference type="Gene3D" id="3.40.50.10490">
    <property type="entry name" value="Glucose-6-phosphate isomerase like protein, domain 1"/>
    <property type="match status" value="1"/>
</dbReference>
<evidence type="ECO:0000259" key="5">
    <source>
        <dbReference type="PROSITE" id="PS51464"/>
    </source>
</evidence>
<dbReference type="SUPFAM" id="SSF53697">
    <property type="entry name" value="SIS domain"/>
    <property type="match status" value="1"/>
</dbReference>
<keyword evidence="3" id="KW-0804">Transcription</keyword>
<dbReference type="RefSeq" id="WP_002509547.1">
    <property type="nucleotide sequence ID" value="NZ_AP019698.1"/>
</dbReference>
<proteinExistence type="predicted"/>
<dbReference type="Gene3D" id="1.10.10.10">
    <property type="entry name" value="Winged helix-like DNA-binding domain superfamily/Winged helix DNA-binding domain"/>
    <property type="match status" value="1"/>
</dbReference>
<dbReference type="PROSITE" id="PS51464">
    <property type="entry name" value="SIS"/>
    <property type="match status" value="1"/>
</dbReference>
<sequence>MKFDNRVQRYKHLFTKADKEIVNYIKNNQFDDNFSTINSLANSVGISPATITRFSNKLDYENFQDMKFNLQQEMTNQEIENSPLIQKIHNYHQNTIQQTGEFISDIDIQNFVNQIMRSRQIIFAGLGSSGLTATEFYYRTMRMGLKGNVSTDSHQMKIVASLLTGSDTFVAISNSGETTELISAAGIAQQQGAFVVAITNYEGSALTACADLVLITTDQSRNNDTRFINTQIATHFLIDIVSYLLLDDEHLHRVYQKTKDVILHDKP</sequence>
<keyword evidence="9" id="KW-1185">Reference proteome</keyword>
<dbReference type="OrthoDB" id="1648815at2"/>
<dbReference type="GO" id="GO:0003677">
    <property type="term" value="F:DNA binding"/>
    <property type="evidence" value="ECO:0007669"/>
    <property type="project" value="UniProtKB-KW"/>
</dbReference>
<dbReference type="InterPro" id="IPR046348">
    <property type="entry name" value="SIS_dom_sf"/>
</dbReference>
<dbReference type="CDD" id="cd05013">
    <property type="entry name" value="SIS_RpiR"/>
    <property type="match status" value="1"/>
</dbReference>
<dbReference type="GeneID" id="97286805"/>
<gene>
    <name evidence="7" type="primary">ybbH_1</name>
    <name evidence="7" type="ORF">NCTC12413_00457</name>
    <name evidence="6" type="ORF">SAR03_21750</name>
</gene>